<keyword evidence="4" id="KW-1185">Reference proteome</keyword>
<dbReference type="GO" id="GO:0006574">
    <property type="term" value="P:L-valine catabolic process"/>
    <property type="evidence" value="ECO:0007669"/>
    <property type="project" value="TreeGrafter"/>
</dbReference>
<dbReference type="AlphaFoldDB" id="A0A940YH95"/>
<keyword evidence="1" id="KW-0378">Hydrolase</keyword>
<accession>A0A940YH95</accession>
<gene>
    <name evidence="3" type="ORF">KAK06_10575</name>
</gene>
<evidence type="ECO:0000256" key="1">
    <source>
        <dbReference type="ARBA" id="ARBA00022801"/>
    </source>
</evidence>
<dbReference type="SUPFAM" id="SSF52096">
    <property type="entry name" value="ClpP/crotonase"/>
    <property type="match status" value="1"/>
</dbReference>
<dbReference type="PANTHER" id="PTHR43176:SF6">
    <property type="entry name" value="3-HYDROXYISOBUTYRYL-COA HYDROLASE"/>
    <property type="match status" value="1"/>
</dbReference>
<dbReference type="CDD" id="cd06558">
    <property type="entry name" value="crotonase-like"/>
    <property type="match status" value="1"/>
</dbReference>
<evidence type="ECO:0000259" key="2">
    <source>
        <dbReference type="Pfam" id="PF16113"/>
    </source>
</evidence>
<dbReference type="EMBL" id="JAGQDE010000008">
    <property type="protein sequence ID" value="MBQ0959394.1"/>
    <property type="molecule type" value="Genomic_DNA"/>
</dbReference>
<comment type="caution">
    <text evidence="3">The sequence shown here is derived from an EMBL/GenBank/DDBJ whole genome shotgun (WGS) entry which is preliminary data.</text>
</comment>
<dbReference type="Proteomes" id="UP000678374">
    <property type="component" value="Unassembled WGS sequence"/>
</dbReference>
<proteinExistence type="predicted"/>
<dbReference type="NCBIfam" id="NF004127">
    <property type="entry name" value="PRK05617.1"/>
    <property type="match status" value="1"/>
</dbReference>
<evidence type="ECO:0000313" key="4">
    <source>
        <dbReference type="Proteomes" id="UP000678374"/>
    </source>
</evidence>
<dbReference type="Pfam" id="PF16113">
    <property type="entry name" value="ECH_2"/>
    <property type="match status" value="1"/>
</dbReference>
<dbReference type="RefSeq" id="WP_210802044.1">
    <property type="nucleotide sequence ID" value="NZ_JAGQDE010000008.1"/>
</dbReference>
<feature type="domain" description="Enoyl-CoA hydratase/isomerase" evidence="2">
    <location>
        <begin position="23"/>
        <end position="357"/>
    </location>
</feature>
<name>A0A940YH95_9BURK</name>
<dbReference type="Gene3D" id="3.90.226.10">
    <property type="entry name" value="2-enoyl-CoA Hydratase, Chain A, domain 1"/>
    <property type="match status" value="1"/>
</dbReference>
<dbReference type="InterPro" id="IPR029045">
    <property type="entry name" value="ClpP/crotonase-like_dom_sf"/>
</dbReference>
<evidence type="ECO:0000313" key="3">
    <source>
        <dbReference type="EMBL" id="MBQ0959394.1"/>
    </source>
</evidence>
<sequence length="372" mass="39652">MSFTSAHAVSSDGHVLAERRGAIGLITLNRAGALNALSLAMVRDLTQVLLDWRSDTAVAGVVVRGAGREGKPPAFCAGGDIRFFHQAALAGDPRLEDFFTEEYALNHLIHRYPKPFIALMDGICMGGGMGISQGAALRVVTEHSKLAMPETHIGLFPDVGGGWFLARCPGHLGEYLALTGHILGAEDAIAAGLADIRVDAARQDALIDALASLQDPTADGVLAAARHFATPVGAAPLDAHRAEIDACFSRDALATIDAALAGAGGAFALATRQALAKRSPLMMAVTLEQVRRARQMTLAEDLRLERDLVRHCFWLRPGTASETVEGIRALAVDKDHHPRWNPPHIADVTPEMVAPFFASPWPAHVHPLRALD</sequence>
<organism evidence="3 4">
    <name type="scientific">Ideonella aquatica</name>
    <dbReference type="NCBI Taxonomy" id="2824119"/>
    <lineage>
        <taxon>Bacteria</taxon>
        <taxon>Pseudomonadati</taxon>
        <taxon>Pseudomonadota</taxon>
        <taxon>Betaproteobacteria</taxon>
        <taxon>Burkholderiales</taxon>
        <taxon>Sphaerotilaceae</taxon>
        <taxon>Ideonella</taxon>
    </lineage>
</organism>
<dbReference type="GO" id="GO:0003860">
    <property type="term" value="F:3-hydroxyisobutyryl-CoA hydrolase activity"/>
    <property type="evidence" value="ECO:0007669"/>
    <property type="project" value="InterPro"/>
</dbReference>
<protein>
    <submittedName>
        <fullName evidence="3">Enoyl-CoA hydratase/isomerase family protein</fullName>
    </submittedName>
</protein>
<dbReference type="InterPro" id="IPR032259">
    <property type="entry name" value="HIBYL-CoA-H"/>
</dbReference>
<dbReference type="PANTHER" id="PTHR43176">
    <property type="entry name" value="3-HYDROXYISOBUTYRYL-COA HYDROLASE-RELATED"/>
    <property type="match status" value="1"/>
</dbReference>
<dbReference type="InterPro" id="IPR045004">
    <property type="entry name" value="ECH_dom"/>
</dbReference>
<reference evidence="3" key="1">
    <citation type="submission" date="2021-04" db="EMBL/GenBank/DDBJ databases">
        <title>The genome sequence of Ideonella sp. 4Y11.</title>
        <authorList>
            <person name="Liu Y."/>
        </authorList>
    </citation>
    <scope>NUCLEOTIDE SEQUENCE</scope>
    <source>
        <strain evidence="3">4Y11</strain>
    </source>
</reference>